<dbReference type="OrthoDB" id="2134400at2759"/>
<feature type="compositionally biased region" description="Basic and acidic residues" evidence="1">
    <location>
        <begin position="124"/>
        <end position="153"/>
    </location>
</feature>
<dbReference type="GO" id="GO:0005544">
    <property type="term" value="F:calcium-dependent phospholipid binding"/>
    <property type="evidence" value="ECO:0007669"/>
    <property type="project" value="InterPro"/>
</dbReference>
<feature type="compositionally biased region" description="Basic and acidic residues" evidence="1">
    <location>
        <begin position="196"/>
        <end position="214"/>
    </location>
</feature>
<evidence type="ECO:0000313" key="2">
    <source>
        <dbReference type="EMBL" id="KAF4634679.1"/>
    </source>
</evidence>
<name>A0A8H4W8E0_9HELO</name>
<dbReference type="AlphaFoldDB" id="A0A8H4W8E0"/>
<dbReference type="GO" id="GO:0005886">
    <property type="term" value="C:plasma membrane"/>
    <property type="evidence" value="ECO:0007669"/>
    <property type="project" value="TreeGrafter"/>
</dbReference>
<evidence type="ECO:0008006" key="4">
    <source>
        <dbReference type="Google" id="ProtNLM"/>
    </source>
</evidence>
<dbReference type="SUPFAM" id="SSF47874">
    <property type="entry name" value="Annexin"/>
    <property type="match status" value="1"/>
</dbReference>
<dbReference type="GO" id="GO:0005737">
    <property type="term" value="C:cytoplasm"/>
    <property type="evidence" value="ECO:0007669"/>
    <property type="project" value="TreeGrafter"/>
</dbReference>
<accession>A0A8H4W8E0</accession>
<organism evidence="2 3">
    <name type="scientific">Cudoniella acicularis</name>
    <dbReference type="NCBI Taxonomy" id="354080"/>
    <lineage>
        <taxon>Eukaryota</taxon>
        <taxon>Fungi</taxon>
        <taxon>Dikarya</taxon>
        <taxon>Ascomycota</taxon>
        <taxon>Pezizomycotina</taxon>
        <taxon>Leotiomycetes</taxon>
        <taxon>Helotiales</taxon>
        <taxon>Tricladiaceae</taxon>
        <taxon>Cudoniella</taxon>
    </lineage>
</organism>
<protein>
    <recommendedName>
        <fullName evidence="4">Annexin</fullName>
    </recommendedName>
</protein>
<evidence type="ECO:0000313" key="3">
    <source>
        <dbReference type="Proteomes" id="UP000566819"/>
    </source>
</evidence>
<feature type="compositionally biased region" description="Basic and acidic residues" evidence="1">
    <location>
        <begin position="18"/>
        <end position="34"/>
    </location>
</feature>
<dbReference type="Gene3D" id="1.10.220.10">
    <property type="entry name" value="Annexin"/>
    <property type="match status" value="3"/>
</dbReference>
<dbReference type="GO" id="GO:0005509">
    <property type="term" value="F:calcium ion binding"/>
    <property type="evidence" value="ECO:0007669"/>
    <property type="project" value="InterPro"/>
</dbReference>
<keyword evidence="3" id="KW-1185">Reference proteome</keyword>
<dbReference type="EMBL" id="JAAMPI010000167">
    <property type="protein sequence ID" value="KAF4634679.1"/>
    <property type="molecule type" value="Genomic_DNA"/>
</dbReference>
<dbReference type="GO" id="GO:0001786">
    <property type="term" value="F:phosphatidylserine binding"/>
    <property type="evidence" value="ECO:0007669"/>
    <property type="project" value="TreeGrafter"/>
</dbReference>
<proteinExistence type="predicted"/>
<dbReference type="GO" id="GO:0005634">
    <property type="term" value="C:nucleus"/>
    <property type="evidence" value="ECO:0007669"/>
    <property type="project" value="TreeGrafter"/>
</dbReference>
<dbReference type="Proteomes" id="UP000566819">
    <property type="component" value="Unassembled WGS sequence"/>
</dbReference>
<reference evidence="2 3" key="1">
    <citation type="submission" date="2020-03" db="EMBL/GenBank/DDBJ databases">
        <title>Draft Genome Sequence of Cudoniella acicularis.</title>
        <authorList>
            <person name="Buettner E."/>
            <person name="Kellner H."/>
        </authorList>
    </citation>
    <scope>NUCLEOTIDE SEQUENCE [LARGE SCALE GENOMIC DNA]</scope>
    <source>
        <strain evidence="2 3">DSM 108380</strain>
    </source>
</reference>
<dbReference type="GO" id="GO:0012506">
    <property type="term" value="C:vesicle membrane"/>
    <property type="evidence" value="ECO:0007669"/>
    <property type="project" value="TreeGrafter"/>
</dbReference>
<feature type="compositionally biased region" description="Basic and acidic residues" evidence="1">
    <location>
        <begin position="44"/>
        <end position="85"/>
    </location>
</feature>
<feature type="region of interest" description="Disordered" evidence="1">
    <location>
        <begin position="1"/>
        <end position="374"/>
    </location>
</feature>
<feature type="compositionally biased region" description="Basic and acidic residues" evidence="1">
    <location>
        <begin position="336"/>
        <end position="345"/>
    </location>
</feature>
<dbReference type="InterPro" id="IPR037104">
    <property type="entry name" value="Annexin_sf"/>
</dbReference>
<feature type="compositionally biased region" description="Basic and acidic residues" evidence="1">
    <location>
        <begin position="1"/>
        <end position="10"/>
    </location>
</feature>
<feature type="compositionally biased region" description="Polar residues" evidence="1">
    <location>
        <begin position="217"/>
        <end position="228"/>
    </location>
</feature>
<evidence type="ECO:0000256" key="1">
    <source>
        <dbReference type="SAM" id="MobiDB-lite"/>
    </source>
</evidence>
<feature type="region of interest" description="Disordered" evidence="1">
    <location>
        <begin position="412"/>
        <end position="434"/>
    </location>
</feature>
<dbReference type="PANTHER" id="PTHR10502">
    <property type="entry name" value="ANNEXIN"/>
    <property type="match status" value="1"/>
</dbReference>
<sequence length="753" mass="85521">MSLDPRDSRTRGRSKSPGRRDSSRSRVEVRETSRVRVPSPPSSRYEDPRSRGYEYDERETTTVRSSRDRDHAIVTAEPRDPRDSRYGSSSQYRDKSPAPGARESYSMPSMPAMPGAFDVTDEERDVRYAGGREKDYYKETSYAKKDVYRDEYGRPTSPPKGARYEQYETDKYTYEKKERERDPRDSRDALAYGDYTEDRRARDAHDTRESRERGASFNVSAGHTSMSGAINIGHGKHNPASKYAQPVSPSAGYGHQYPTDASPPGRSYAEPKKWEYAQPDDNIVYSKRQETTTSYGGRPASPPQQYSARDSRSRLGAGGYESARSSSSKIVTVEPGSRDSRRRDASPNPAGLGARMHSLSVSTGPHGGASMSLANAPGSPLLEAYHGTYQSISPMPSPLLMASHSQDINYVEPLSPLTSDDERRGGKKSRRTARFHDPEEEATILARALKGEKRAPDTQPLIDILPGLTHEQVLDLRKEYKLIVKTGSEKKGVNIAKHIKLRLKDEDPSLMKACYVCALGKWESEAYWANFWYQGEKNRRELLIESLMGRTNSEIRQIKDGFADKKYSDSLTKCMKTELKEDKFKKAVLLVLEERRMEERSHLDRTLLEDDVRDLHKAVRSEKGGETSMISIIVVRSDSHLREVLRLYDSTYRSNFAKEMLKKSGNLVGELLAHILNGVINKPVRDALLVHHALSLSKSDSIRTELLISRLVRYHWDRPHMEAVKREYRNRYGMDMQQAVAEGTRGEWGHFWR</sequence>
<comment type="caution">
    <text evidence="2">The sequence shown here is derived from an EMBL/GenBank/DDBJ whole genome shotgun (WGS) entry which is preliminary data.</text>
</comment>
<dbReference type="PANTHER" id="PTHR10502:SF107">
    <property type="entry name" value="ANNEXIN ANXC4 (AFU_ORTHOLOGUE AFUA_3G07020)"/>
    <property type="match status" value="1"/>
</dbReference>
<feature type="compositionally biased region" description="Basic and acidic residues" evidence="1">
    <location>
        <begin position="162"/>
        <end position="188"/>
    </location>
</feature>
<gene>
    <name evidence="2" type="ORF">G7Y89_g3415</name>
</gene>